<accession>A0AAV9HPB8</accession>
<feature type="chain" id="PRO_5043709684" evidence="1">
    <location>
        <begin position="20"/>
        <end position="295"/>
    </location>
</feature>
<protein>
    <submittedName>
        <fullName evidence="2">Uncharacterized protein</fullName>
    </submittedName>
</protein>
<reference evidence="2" key="1">
    <citation type="journal article" date="2023" name="Mol. Phylogenet. Evol.">
        <title>Genome-scale phylogeny and comparative genomics of the fungal order Sordariales.</title>
        <authorList>
            <person name="Hensen N."/>
            <person name="Bonometti L."/>
            <person name="Westerberg I."/>
            <person name="Brannstrom I.O."/>
            <person name="Guillou S."/>
            <person name="Cros-Aarteil S."/>
            <person name="Calhoun S."/>
            <person name="Haridas S."/>
            <person name="Kuo A."/>
            <person name="Mondo S."/>
            <person name="Pangilinan J."/>
            <person name="Riley R."/>
            <person name="LaButti K."/>
            <person name="Andreopoulos B."/>
            <person name="Lipzen A."/>
            <person name="Chen C."/>
            <person name="Yan M."/>
            <person name="Daum C."/>
            <person name="Ng V."/>
            <person name="Clum A."/>
            <person name="Steindorff A."/>
            <person name="Ohm R.A."/>
            <person name="Martin F."/>
            <person name="Silar P."/>
            <person name="Natvig D.O."/>
            <person name="Lalanne C."/>
            <person name="Gautier V."/>
            <person name="Ament-Velasquez S.L."/>
            <person name="Kruys A."/>
            <person name="Hutchinson M.I."/>
            <person name="Powell A.J."/>
            <person name="Barry K."/>
            <person name="Miller A.N."/>
            <person name="Grigoriev I.V."/>
            <person name="Debuchy R."/>
            <person name="Gladieux P."/>
            <person name="Hiltunen Thoren M."/>
            <person name="Johannesson H."/>
        </authorList>
    </citation>
    <scope>NUCLEOTIDE SEQUENCE</scope>
    <source>
        <strain evidence="2">PSN324</strain>
    </source>
</reference>
<proteinExistence type="predicted"/>
<dbReference type="Proteomes" id="UP001321749">
    <property type="component" value="Unassembled WGS sequence"/>
</dbReference>
<gene>
    <name evidence="2" type="ORF">QBC42DRAFT_347703</name>
</gene>
<evidence type="ECO:0000256" key="1">
    <source>
        <dbReference type="SAM" id="SignalP"/>
    </source>
</evidence>
<comment type="caution">
    <text evidence="2">The sequence shown here is derived from an EMBL/GenBank/DDBJ whole genome shotgun (WGS) entry which is preliminary data.</text>
</comment>
<keyword evidence="3" id="KW-1185">Reference proteome</keyword>
<evidence type="ECO:0000313" key="3">
    <source>
        <dbReference type="Proteomes" id="UP001321749"/>
    </source>
</evidence>
<dbReference type="AlphaFoldDB" id="A0AAV9HPB8"/>
<organism evidence="2 3">
    <name type="scientific">Cladorrhinum samala</name>
    <dbReference type="NCBI Taxonomy" id="585594"/>
    <lineage>
        <taxon>Eukaryota</taxon>
        <taxon>Fungi</taxon>
        <taxon>Dikarya</taxon>
        <taxon>Ascomycota</taxon>
        <taxon>Pezizomycotina</taxon>
        <taxon>Sordariomycetes</taxon>
        <taxon>Sordariomycetidae</taxon>
        <taxon>Sordariales</taxon>
        <taxon>Podosporaceae</taxon>
        <taxon>Cladorrhinum</taxon>
    </lineage>
</organism>
<keyword evidence="1" id="KW-0732">Signal</keyword>
<sequence length="295" mass="32209">MLSSLLLSTLAVSAAQVSAQLNKPVANPSFYWPTMSNVLHPNLTPQSFSYSQWKWGLIPRSCKAAAEKDNLSPYDIEVLDVWLGDCDTKWIMCRHNKADVSQVNFVERFGRLPVGMRDHVRHVVGCIAGYASGQTGDVVLKGDVGNPSTASIWFHEVGHALDHQNGQYSNQAENFAENMIVAAYDTLVPGGVQGMPNPQPAWWQVYNQYTQVKNGMGDKIRKIPGKRCSRKAGLSDTIVCMGPAASDSGNCAGVSQFKIAQEGQGNNGTATPPPPEFGEVEYFDLKTGRLTSHKH</sequence>
<evidence type="ECO:0000313" key="2">
    <source>
        <dbReference type="EMBL" id="KAK4460776.1"/>
    </source>
</evidence>
<dbReference type="EMBL" id="MU865004">
    <property type="protein sequence ID" value="KAK4460776.1"/>
    <property type="molecule type" value="Genomic_DNA"/>
</dbReference>
<name>A0AAV9HPB8_9PEZI</name>
<reference evidence="2" key="2">
    <citation type="submission" date="2023-06" db="EMBL/GenBank/DDBJ databases">
        <authorList>
            <consortium name="Lawrence Berkeley National Laboratory"/>
            <person name="Mondo S.J."/>
            <person name="Hensen N."/>
            <person name="Bonometti L."/>
            <person name="Westerberg I."/>
            <person name="Brannstrom I.O."/>
            <person name="Guillou S."/>
            <person name="Cros-Aarteil S."/>
            <person name="Calhoun S."/>
            <person name="Haridas S."/>
            <person name="Kuo A."/>
            <person name="Pangilinan J."/>
            <person name="Riley R."/>
            <person name="Labutti K."/>
            <person name="Andreopoulos B."/>
            <person name="Lipzen A."/>
            <person name="Chen C."/>
            <person name="Yanf M."/>
            <person name="Daum C."/>
            <person name="Ng V."/>
            <person name="Clum A."/>
            <person name="Steindorff A."/>
            <person name="Ohm R."/>
            <person name="Martin F."/>
            <person name="Silar P."/>
            <person name="Natvig D."/>
            <person name="Lalanne C."/>
            <person name="Gautier V."/>
            <person name="Ament-Velasquez S.L."/>
            <person name="Kruys A."/>
            <person name="Hutchinson M.I."/>
            <person name="Powell A.J."/>
            <person name="Barry K."/>
            <person name="Miller A.N."/>
            <person name="Grigoriev I.V."/>
            <person name="Debuchy R."/>
            <person name="Gladieux P."/>
            <person name="Thoren M.H."/>
            <person name="Johannesson H."/>
        </authorList>
    </citation>
    <scope>NUCLEOTIDE SEQUENCE</scope>
    <source>
        <strain evidence="2">PSN324</strain>
    </source>
</reference>
<feature type="signal peptide" evidence="1">
    <location>
        <begin position="1"/>
        <end position="19"/>
    </location>
</feature>